<keyword evidence="3" id="KW-1185">Reference proteome</keyword>
<dbReference type="EMBL" id="JAHHUM010002028">
    <property type="protein sequence ID" value="KAK5607299.1"/>
    <property type="molecule type" value="Genomic_DNA"/>
</dbReference>
<proteinExistence type="predicted"/>
<dbReference type="Proteomes" id="UP001311232">
    <property type="component" value="Unassembled WGS sequence"/>
</dbReference>
<protein>
    <submittedName>
        <fullName evidence="2">Uncharacterized protein</fullName>
    </submittedName>
</protein>
<evidence type="ECO:0000313" key="3">
    <source>
        <dbReference type="Proteomes" id="UP001311232"/>
    </source>
</evidence>
<evidence type="ECO:0000313" key="2">
    <source>
        <dbReference type="EMBL" id="KAK5607299.1"/>
    </source>
</evidence>
<gene>
    <name evidence="2" type="ORF">CRENBAI_002259</name>
</gene>
<accession>A0AAV9RE81</accession>
<evidence type="ECO:0000256" key="1">
    <source>
        <dbReference type="SAM" id="MobiDB-lite"/>
    </source>
</evidence>
<comment type="caution">
    <text evidence="2">The sequence shown here is derived from an EMBL/GenBank/DDBJ whole genome shotgun (WGS) entry which is preliminary data.</text>
</comment>
<sequence>MRHLPTDVEVLPSLLPEHMERRENREGAQLLLPLLRLSPPAPLAARQRRNHRKAEAEKTLRRSTGLPLPQSAYDGSRLPIPCLSYGSEAHVLLPPQETSARSTFLLFGRRGGLPSPRLAAALRMPSSRAPAQVSAATPDKLEERLCFFARQIKSFRRTSLLYSSPELREKIGQMEEGYETAVRQFYCRPPLSSSGLQSGAAAQSTPGLQGAATEQPTLGVQSAAAVQPTSGLQSGAAAQPSPCLQNKAAAQPTSCLQMPAIVLPKSASTSSIRCRGCWKRDASAQVIGGPGETSAQVIGGPGDA</sequence>
<organism evidence="2 3">
    <name type="scientific">Crenichthys baileyi</name>
    <name type="common">White River springfish</name>
    <dbReference type="NCBI Taxonomy" id="28760"/>
    <lineage>
        <taxon>Eukaryota</taxon>
        <taxon>Metazoa</taxon>
        <taxon>Chordata</taxon>
        <taxon>Craniata</taxon>
        <taxon>Vertebrata</taxon>
        <taxon>Euteleostomi</taxon>
        <taxon>Actinopterygii</taxon>
        <taxon>Neopterygii</taxon>
        <taxon>Teleostei</taxon>
        <taxon>Neoteleostei</taxon>
        <taxon>Acanthomorphata</taxon>
        <taxon>Ovalentaria</taxon>
        <taxon>Atherinomorphae</taxon>
        <taxon>Cyprinodontiformes</taxon>
        <taxon>Goodeidae</taxon>
        <taxon>Crenichthys</taxon>
    </lineage>
</organism>
<feature type="region of interest" description="Disordered" evidence="1">
    <location>
        <begin position="196"/>
        <end position="224"/>
    </location>
</feature>
<dbReference type="AlphaFoldDB" id="A0AAV9RE81"/>
<name>A0AAV9RE81_9TELE</name>
<feature type="region of interest" description="Disordered" evidence="1">
    <location>
        <begin position="41"/>
        <end position="72"/>
    </location>
</feature>
<reference evidence="2 3" key="1">
    <citation type="submission" date="2021-06" db="EMBL/GenBank/DDBJ databases">
        <authorList>
            <person name="Palmer J.M."/>
        </authorList>
    </citation>
    <scope>NUCLEOTIDE SEQUENCE [LARGE SCALE GENOMIC DNA]</scope>
    <source>
        <strain evidence="2 3">MEX-2019</strain>
        <tissue evidence="2">Muscle</tissue>
    </source>
</reference>